<sequence length="184" mass="20046">MEGAGVAAKEDDYSVLALPPEDVNNRLNDLMKGLRSEFGGPEIVPHITVVGITRLTKADALKKFKSACEGLKSYTGQVDSVAKGTSFYECVFLLFHATPEMISTADHCNGCFGNKSSTPYMPHLSLLYGDLTDEEKKKAQEKAKLLDKSISSLSFKISRLALYKTPSGDSSLKSWEKLVECSLG</sequence>
<comment type="caution">
    <text evidence="1">The sequence shown here is derived from an EMBL/GenBank/DDBJ whole genome shotgun (WGS) entry which is preliminary data.</text>
</comment>
<dbReference type="Pfam" id="PF07823">
    <property type="entry name" value="CPDase"/>
    <property type="match status" value="1"/>
</dbReference>
<dbReference type="AlphaFoldDB" id="A0A9Q0L1W9"/>
<dbReference type="FunFam" id="3.90.1140.10:FF:000007">
    <property type="entry name" value="Cyclic phosphodiesterase"/>
    <property type="match status" value="1"/>
</dbReference>
<dbReference type="GO" id="GO:0009187">
    <property type="term" value="P:cyclic nucleotide metabolic process"/>
    <property type="evidence" value="ECO:0007669"/>
    <property type="project" value="TreeGrafter"/>
</dbReference>
<organism evidence="1 2">
    <name type="scientific">Protea cynaroides</name>
    <dbReference type="NCBI Taxonomy" id="273540"/>
    <lineage>
        <taxon>Eukaryota</taxon>
        <taxon>Viridiplantae</taxon>
        <taxon>Streptophyta</taxon>
        <taxon>Embryophyta</taxon>
        <taxon>Tracheophyta</taxon>
        <taxon>Spermatophyta</taxon>
        <taxon>Magnoliopsida</taxon>
        <taxon>Proteales</taxon>
        <taxon>Proteaceae</taxon>
        <taxon>Protea</taxon>
    </lineage>
</organism>
<name>A0A9Q0L1W9_9MAGN</name>
<dbReference type="InterPro" id="IPR012386">
    <property type="entry name" value="Cyclic-nucl_3Pdiesterase"/>
</dbReference>
<reference evidence="1" key="1">
    <citation type="journal article" date="2023" name="Plant J.">
        <title>The genome of the king protea, Protea cynaroides.</title>
        <authorList>
            <person name="Chang J."/>
            <person name="Duong T.A."/>
            <person name="Schoeman C."/>
            <person name="Ma X."/>
            <person name="Roodt D."/>
            <person name="Barker N."/>
            <person name="Li Z."/>
            <person name="Van de Peer Y."/>
            <person name="Mizrachi E."/>
        </authorList>
    </citation>
    <scope>NUCLEOTIDE SEQUENCE</scope>
    <source>
        <tissue evidence="1">Young leaves</tissue>
    </source>
</reference>
<keyword evidence="2" id="KW-1185">Reference proteome</keyword>
<protein>
    <recommendedName>
        <fullName evidence="3">RNA ligase/cyclic nucleotide phosphodiesterase family protein</fullName>
    </recommendedName>
</protein>
<accession>A0A9Q0L1W9</accession>
<evidence type="ECO:0008006" key="3">
    <source>
        <dbReference type="Google" id="ProtNLM"/>
    </source>
</evidence>
<evidence type="ECO:0000313" key="1">
    <source>
        <dbReference type="EMBL" id="KAJ4980978.1"/>
    </source>
</evidence>
<dbReference type="Proteomes" id="UP001141806">
    <property type="component" value="Unassembled WGS sequence"/>
</dbReference>
<dbReference type="GO" id="GO:0004113">
    <property type="term" value="F:2',3'-cyclic-nucleotide 3'-phosphodiesterase activity"/>
    <property type="evidence" value="ECO:0007669"/>
    <property type="project" value="TreeGrafter"/>
</dbReference>
<dbReference type="PANTHER" id="PTHR28141:SF1">
    <property type="entry name" value="2',3'-CYCLIC-NUCLEOTIDE 3'-PHOSPHODIESTERASE"/>
    <property type="match status" value="1"/>
</dbReference>
<evidence type="ECO:0000313" key="2">
    <source>
        <dbReference type="Proteomes" id="UP001141806"/>
    </source>
</evidence>
<dbReference type="InterPro" id="IPR009097">
    <property type="entry name" value="Cyclic_Pdiesterase"/>
</dbReference>
<dbReference type="SUPFAM" id="SSF55144">
    <property type="entry name" value="LigT-like"/>
    <property type="match status" value="1"/>
</dbReference>
<dbReference type="PIRSF" id="PIRSF017903">
    <property type="entry name" value="CPDase_plant"/>
    <property type="match status" value="1"/>
</dbReference>
<dbReference type="OrthoDB" id="514292at2759"/>
<proteinExistence type="predicted"/>
<dbReference type="PANTHER" id="PTHR28141">
    <property type="entry name" value="2',3'-CYCLIC-NUCLEOTIDE 3'-PHOSPHODIESTERASE"/>
    <property type="match status" value="1"/>
</dbReference>
<dbReference type="Gene3D" id="3.90.1140.10">
    <property type="entry name" value="Cyclic phosphodiesterase"/>
    <property type="match status" value="1"/>
</dbReference>
<dbReference type="EMBL" id="JAMYWD010000001">
    <property type="protein sequence ID" value="KAJ4980978.1"/>
    <property type="molecule type" value="Genomic_DNA"/>
</dbReference>
<gene>
    <name evidence="1" type="ORF">NE237_031815</name>
</gene>